<evidence type="ECO:0000313" key="1">
    <source>
        <dbReference type="EMBL" id="GBL80459.1"/>
    </source>
</evidence>
<evidence type="ECO:0000313" key="2">
    <source>
        <dbReference type="Proteomes" id="UP000499080"/>
    </source>
</evidence>
<dbReference type="GO" id="GO:0008104">
    <property type="term" value="P:intracellular protein localization"/>
    <property type="evidence" value="ECO:0007669"/>
    <property type="project" value="TreeGrafter"/>
</dbReference>
<gene>
    <name evidence="1" type="primary">heatr5b_1</name>
    <name evidence="1" type="ORF">AVEN_199513_1</name>
</gene>
<dbReference type="InterPro" id="IPR016024">
    <property type="entry name" value="ARM-type_fold"/>
</dbReference>
<dbReference type="AlphaFoldDB" id="A0A4Y2AMH1"/>
<feature type="non-terminal residue" evidence="1">
    <location>
        <position position="320"/>
    </location>
</feature>
<reference evidence="1 2" key="1">
    <citation type="journal article" date="2019" name="Sci. Rep.">
        <title>Orb-weaving spider Araneus ventricosus genome elucidates the spidroin gene catalogue.</title>
        <authorList>
            <person name="Kono N."/>
            <person name="Nakamura H."/>
            <person name="Ohtoshi R."/>
            <person name="Moran D.A.P."/>
            <person name="Shinohara A."/>
            <person name="Yoshida Y."/>
            <person name="Fujiwara M."/>
            <person name="Mori M."/>
            <person name="Tomita M."/>
            <person name="Arakawa K."/>
        </authorList>
    </citation>
    <scope>NUCLEOTIDE SEQUENCE [LARGE SCALE GENOMIC DNA]</scope>
</reference>
<proteinExistence type="predicted"/>
<sequence length="320" mass="33982">MLKSSPFLYTSDLETVTSLCFRSFEGSNYEVRCAVSELLGIVMATTQQASHPTVGKNRLPTLEEVLNLMASGFLRGGIGFLKGSAGEMIKGGSSVSREIRVGVTHAYVVFIQKLGGSWLESNLNTILTHLLELVANPKAVPTHVDAVYSRKCINFILQSVLGRLLGEKAQASACKELVRIIIKHVNEDSSAESSSKDNSQDTALSQHVLVCSLQQLGSLICVLDTTASTIVCDPSAGIIESVVSVLVHSSSAARLAAAWCLRLITTAVPSQLTPLLERCSDRLDALKSSPEAIAGYSAALSALLGASRSTPLGIPQNRGK</sequence>
<dbReference type="EMBL" id="BGPR01080832">
    <property type="protein sequence ID" value="GBL80459.1"/>
    <property type="molecule type" value="Genomic_DNA"/>
</dbReference>
<dbReference type="OrthoDB" id="6414788at2759"/>
<dbReference type="GO" id="GO:0016020">
    <property type="term" value="C:membrane"/>
    <property type="evidence" value="ECO:0007669"/>
    <property type="project" value="TreeGrafter"/>
</dbReference>
<accession>A0A4Y2AMH1</accession>
<dbReference type="GO" id="GO:0042147">
    <property type="term" value="P:retrograde transport, endosome to Golgi"/>
    <property type="evidence" value="ECO:0007669"/>
    <property type="project" value="TreeGrafter"/>
</dbReference>
<dbReference type="Proteomes" id="UP000499080">
    <property type="component" value="Unassembled WGS sequence"/>
</dbReference>
<dbReference type="GO" id="GO:0030139">
    <property type="term" value="C:endocytic vesicle"/>
    <property type="evidence" value="ECO:0007669"/>
    <property type="project" value="TreeGrafter"/>
</dbReference>
<dbReference type="Gene3D" id="1.25.10.10">
    <property type="entry name" value="Leucine-rich Repeat Variant"/>
    <property type="match status" value="1"/>
</dbReference>
<name>A0A4Y2AMH1_ARAVE</name>
<dbReference type="GO" id="GO:0005794">
    <property type="term" value="C:Golgi apparatus"/>
    <property type="evidence" value="ECO:0007669"/>
    <property type="project" value="TreeGrafter"/>
</dbReference>
<dbReference type="PANTHER" id="PTHR21663">
    <property type="entry name" value="HYPOTHETICAL HEAT DOMAIN-CONTAINING"/>
    <property type="match status" value="1"/>
</dbReference>
<organism evidence="1 2">
    <name type="scientific">Araneus ventricosus</name>
    <name type="common">Orbweaver spider</name>
    <name type="synonym">Epeira ventricosa</name>
    <dbReference type="NCBI Taxonomy" id="182803"/>
    <lineage>
        <taxon>Eukaryota</taxon>
        <taxon>Metazoa</taxon>
        <taxon>Ecdysozoa</taxon>
        <taxon>Arthropoda</taxon>
        <taxon>Chelicerata</taxon>
        <taxon>Arachnida</taxon>
        <taxon>Araneae</taxon>
        <taxon>Araneomorphae</taxon>
        <taxon>Entelegynae</taxon>
        <taxon>Araneoidea</taxon>
        <taxon>Araneidae</taxon>
        <taxon>Araneus</taxon>
    </lineage>
</organism>
<dbReference type="GO" id="GO:0006897">
    <property type="term" value="P:endocytosis"/>
    <property type="evidence" value="ECO:0007669"/>
    <property type="project" value="TreeGrafter"/>
</dbReference>
<dbReference type="SUPFAM" id="SSF48371">
    <property type="entry name" value="ARM repeat"/>
    <property type="match status" value="1"/>
</dbReference>
<dbReference type="InterPro" id="IPR011989">
    <property type="entry name" value="ARM-like"/>
</dbReference>
<protein>
    <submittedName>
        <fullName evidence="1">HEAT repeat-containing protein 5B</fullName>
    </submittedName>
</protein>
<dbReference type="PANTHER" id="PTHR21663:SF0">
    <property type="entry name" value="HEAT REPEAT-CONTAINING PROTEIN 5B"/>
    <property type="match status" value="1"/>
</dbReference>
<keyword evidence="2" id="KW-1185">Reference proteome</keyword>
<comment type="caution">
    <text evidence="1">The sequence shown here is derived from an EMBL/GenBank/DDBJ whole genome shotgun (WGS) entry which is preliminary data.</text>
</comment>
<dbReference type="GO" id="GO:0005829">
    <property type="term" value="C:cytosol"/>
    <property type="evidence" value="ECO:0007669"/>
    <property type="project" value="GOC"/>
</dbReference>
<dbReference type="InterPro" id="IPR040108">
    <property type="entry name" value="Laa1/Sip1/HEATR5"/>
</dbReference>